<evidence type="ECO:0000256" key="1">
    <source>
        <dbReference type="ARBA" id="ARBA00004442"/>
    </source>
</evidence>
<dbReference type="SUPFAM" id="SSF48452">
    <property type="entry name" value="TPR-like"/>
    <property type="match status" value="1"/>
</dbReference>
<evidence type="ECO:0000256" key="3">
    <source>
        <dbReference type="ARBA" id="ARBA00022729"/>
    </source>
</evidence>
<evidence type="ECO:0000256" key="4">
    <source>
        <dbReference type="ARBA" id="ARBA00023136"/>
    </source>
</evidence>
<sequence length="594" mass="65811">MSNMKNISKLILLSAVTVSLASCDDLFDPAIENIKDVNSMYNEPTYADGILGDAYILMPYSNGSVNDVATDDAVSNDNANGWRTIAGGAWTSQTGLSNDNWRDRNASIQHLNTFLENADKVTWAVDENVNQMFIDRLMGEAYGLRALNLYFLLQNYGGKTASGELMGVPIWTSSFTATTDMNVPRNTFAECMQQIFDDVKMAEELLPLDYVNIANDSQVPAKYASLGVKNDAYNRVFGAPVWCRMSGRIAKAIRAQAALLAASPAFNPGSGVSWEDAANYAAQSLNDIGGVSGMPQKGHVWFTAEEDATLGASENHPEIIWRGGYEDNCSVETDNFPPSLYGKGRVNPTQNLVDAFPMANGYPINDVHSAYDPANPYANRDPRLSEYITYNGATQGVKGDVINTSADNTTNNDGINKEAGYSTRTGYYMRKHCRSDVNPNQSSLLYKRHYVKRIRYTEIFLAYAEAANEAWGPTAGGSNGYSAYDVIKAIRKRAGLGVGGSDPYLESAKASKEAMRDLIRNERRLELCFENIRFWDLRRWNAPLTETAKGVSIKGNTYDYIEVEPRKYSDYMIYGPLPYNDVLKFSNLEQNQGW</sequence>
<evidence type="ECO:0000259" key="8">
    <source>
        <dbReference type="Pfam" id="PF14322"/>
    </source>
</evidence>
<keyword evidence="5" id="KW-0998">Cell outer membrane</keyword>
<name>A0A4P7VPE6_9BACT</name>
<keyword evidence="3 6" id="KW-0732">Signal</keyword>
<keyword evidence="10" id="KW-1185">Reference proteome</keyword>
<dbReference type="OrthoDB" id="691231at2"/>
<comment type="similarity">
    <text evidence="2">Belongs to the SusD family.</text>
</comment>
<dbReference type="AlphaFoldDB" id="A0A4P7VPE6"/>
<evidence type="ECO:0000313" key="9">
    <source>
        <dbReference type="EMBL" id="QCD34659.1"/>
    </source>
</evidence>
<keyword evidence="4" id="KW-0472">Membrane</keyword>
<dbReference type="Gene3D" id="1.25.40.390">
    <property type="match status" value="1"/>
</dbReference>
<dbReference type="InterPro" id="IPR012944">
    <property type="entry name" value="SusD_RagB_dom"/>
</dbReference>
<dbReference type="GO" id="GO:0009279">
    <property type="term" value="C:cell outer membrane"/>
    <property type="evidence" value="ECO:0007669"/>
    <property type="project" value="UniProtKB-SubCell"/>
</dbReference>
<dbReference type="Pfam" id="PF07980">
    <property type="entry name" value="SusD_RagB"/>
    <property type="match status" value="1"/>
</dbReference>
<dbReference type="InterPro" id="IPR033985">
    <property type="entry name" value="SusD-like_N"/>
</dbReference>
<evidence type="ECO:0000256" key="6">
    <source>
        <dbReference type="SAM" id="SignalP"/>
    </source>
</evidence>
<feature type="domain" description="RagB/SusD" evidence="7">
    <location>
        <begin position="336"/>
        <end position="594"/>
    </location>
</feature>
<comment type="subcellular location">
    <subcellularLocation>
        <location evidence="1">Cell outer membrane</location>
    </subcellularLocation>
</comment>
<protein>
    <submittedName>
        <fullName evidence="9">RagB/SusD family nutrient uptake outer membrane protein</fullName>
    </submittedName>
</protein>
<accession>A0A4P7VPE6</accession>
<gene>
    <name evidence="9" type="ORF">E7746_01610</name>
</gene>
<feature type="chain" id="PRO_5020502220" evidence="6">
    <location>
        <begin position="22"/>
        <end position="594"/>
    </location>
</feature>
<dbReference type="KEGG" id="mgod:E7746_01610"/>
<dbReference type="PROSITE" id="PS51257">
    <property type="entry name" value="PROKAR_LIPOPROTEIN"/>
    <property type="match status" value="1"/>
</dbReference>
<dbReference type="Proteomes" id="UP000297031">
    <property type="component" value="Chromosome"/>
</dbReference>
<dbReference type="InterPro" id="IPR011990">
    <property type="entry name" value="TPR-like_helical_dom_sf"/>
</dbReference>
<evidence type="ECO:0000256" key="5">
    <source>
        <dbReference type="ARBA" id="ARBA00023237"/>
    </source>
</evidence>
<evidence type="ECO:0000259" key="7">
    <source>
        <dbReference type="Pfam" id="PF07980"/>
    </source>
</evidence>
<feature type="domain" description="SusD-like N-terminal" evidence="8">
    <location>
        <begin position="59"/>
        <end position="212"/>
    </location>
</feature>
<evidence type="ECO:0000256" key="2">
    <source>
        <dbReference type="ARBA" id="ARBA00006275"/>
    </source>
</evidence>
<reference evidence="9 10" key="1">
    <citation type="submission" date="2019-02" db="EMBL/GenBank/DDBJ databases">
        <title>Isolation and identification of novel species under the genus Muribaculum.</title>
        <authorList>
            <person name="Miyake S."/>
            <person name="Ding Y."/>
            <person name="Low A."/>
            <person name="Soh M."/>
            <person name="Seedorf H."/>
        </authorList>
    </citation>
    <scope>NUCLEOTIDE SEQUENCE [LARGE SCALE GENOMIC DNA]</scope>
    <source>
        <strain evidence="9 10">TLL-A4</strain>
    </source>
</reference>
<dbReference type="Pfam" id="PF14322">
    <property type="entry name" value="SusD-like_3"/>
    <property type="match status" value="1"/>
</dbReference>
<feature type="signal peptide" evidence="6">
    <location>
        <begin position="1"/>
        <end position="21"/>
    </location>
</feature>
<proteinExistence type="inferred from homology"/>
<organism evidence="9 10">
    <name type="scientific">Muribaculum gordoncarteri</name>
    <dbReference type="NCBI Taxonomy" id="2530390"/>
    <lineage>
        <taxon>Bacteria</taxon>
        <taxon>Pseudomonadati</taxon>
        <taxon>Bacteroidota</taxon>
        <taxon>Bacteroidia</taxon>
        <taxon>Bacteroidales</taxon>
        <taxon>Muribaculaceae</taxon>
        <taxon>Muribaculum</taxon>
    </lineage>
</organism>
<dbReference type="EMBL" id="CP039393">
    <property type="protein sequence ID" value="QCD34659.1"/>
    <property type="molecule type" value="Genomic_DNA"/>
</dbReference>
<evidence type="ECO:0000313" key="10">
    <source>
        <dbReference type="Proteomes" id="UP000297031"/>
    </source>
</evidence>